<name>A0ABR9DME4_9MICO</name>
<dbReference type="InterPro" id="IPR050962">
    <property type="entry name" value="Phosphate-bind_PstS"/>
</dbReference>
<dbReference type="InterPro" id="IPR024370">
    <property type="entry name" value="PBP_domain"/>
</dbReference>
<dbReference type="NCBIfam" id="TIGR00975">
    <property type="entry name" value="3a0107s03"/>
    <property type="match status" value="1"/>
</dbReference>
<dbReference type="Gene3D" id="3.40.190.10">
    <property type="entry name" value="Periplasmic binding protein-like II"/>
    <property type="match status" value="2"/>
</dbReference>
<keyword evidence="2 4" id="KW-0813">Transport</keyword>
<dbReference type="CDD" id="cd13565">
    <property type="entry name" value="PBP2_PstS"/>
    <property type="match status" value="1"/>
</dbReference>
<evidence type="ECO:0000256" key="5">
    <source>
        <dbReference type="SAM" id="MobiDB-lite"/>
    </source>
</evidence>
<evidence type="ECO:0000256" key="6">
    <source>
        <dbReference type="SAM" id="SignalP"/>
    </source>
</evidence>
<feature type="chain" id="PRO_5046265406" description="Phosphate-binding protein" evidence="6">
    <location>
        <begin position="25"/>
        <end position="381"/>
    </location>
</feature>
<dbReference type="EMBL" id="JACZDF010000001">
    <property type="protein sequence ID" value="MBD9698109.1"/>
    <property type="molecule type" value="Genomic_DNA"/>
</dbReference>
<keyword evidence="3 4" id="KW-0592">Phosphate transport</keyword>
<feature type="signal peptide" evidence="6">
    <location>
        <begin position="1"/>
        <end position="24"/>
    </location>
</feature>
<dbReference type="PIRSF" id="PIRSF002756">
    <property type="entry name" value="PstS"/>
    <property type="match status" value="1"/>
</dbReference>
<sequence>MSISRTSRRAGSLVAVGALAFALAACSDSGTTNPGATGSTGSGSTTSDAPAALSGTLAGAGASSQGKAMEGWAAGFADIAPDVQFSYDAAGSGAGREQFLAGSTLFAGSDSALKPEEITAAAKRCFGGEALELPVYISPIAVIYNLPQVSAANINLDAKTLAQIFDGKITKWNDPAIAAQNEGVELPDLAIIPVNRSDESGTTENFTEYLAAAGEGAWTHEPSGDWPVSGGQSGNGTSGMVDTVKAAEGTIGYADASRAGDLGTVAIKVGDAYVPYSAEAAAKVVDASPAAEGATDKRLVIELDRTTTAEGAYPIVLVSYDIACSVYENAADVANVKAFLTYVASEEGQARSAQPDVAGSAPISAELRTKIQAAIDAISVK</sequence>
<comment type="caution">
    <text evidence="8">The sequence shown here is derived from an EMBL/GenBank/DDBJ whole genome shotgun (WGS) entry which is preliminary data.</text>
</comment>
<comment type="similarity">
    <text evidence="1 4">Belongs to the PstS family.</text>
</comment>
<dbReference type="SUPFAM" id="SSF53850">
    <property type="entry name" value="Periplasmic binding protein-like II"/>
    <property type="match status" value="1"/>
</dbReference>
<dbReference type="Proteomes" id="UP000642107">
    <property type="component" value="Unassembled WGS sequence"/>
</dbReference>
<evidence type="ECO:0000256" key="4">
    <source>
        <dbReference type="PIRNR" id="PIRNR002756"/>
    </source>
</evidence>
<proteinExistence type="inferred from homology"/>
<dbReference type="Pfam" id="PF12849">
    <property type="entry name" value="PBP_like_2"/>
    <property type="match status" value="1"/>
</dbReference>
<accession>A0ABR9DME4</accession>
<feature type="domain" description="PBP" evidence="7">
    <location>
        <begin position="47"/>
        <end position="347"/>
    </location>
</feature>
<dbReference type="PROSITE" id="PS51257">
    <property type="entry name" value="PROKAR_LIPOPROTEIN"/>
    <property type="match status" value="1"/>
</dbReference>
<evidence type="ECO:0000256" key="2">
    <source>
        <dbReference type="ARBA" id="ARBA00022448"/>
    </source>
</evidence>
<dbReference type="PANTHER" id="PTHR42996">
    <property type="entry name" value="PHOSPHATE-BINDING PROTEIN PSTS"/>
    <property type="match status" value="1"/>
</dbReference>
<keyword evidence="6" id="KW-0732">Signal</keyword>
<evidence type="ECO:0000313" key="9">
    <source>
        <dbReference type="Proteomes" id="UP000642107"/>
    </source>
</evidence>
<gene>
    <name evidence="8" type="primary">pstS</name>
    <name evidence="8" type="ORF">IGS67_01170</name>
</gene>
<keyword evidence="9" id="KW-1185">Reference proteome</keyword>
<evidence type="ECO:0000256" key="3">
    <source>
        <dbReference type="ARBA" id="ARBA00022592"/>
    </source>
</evidence>
<evidence type="ECO:0000259" key="7">
    <source>
        <dbReference type="Pfam" id="PF12849"/>
    </source>
</evidence>
<feature type="region of interest" description="Disordered" evidence="5">
    <location>
        <begin position="29"/>
        <end position="48"/>
    </location>
</feature>
<evidence type="ECO:0000313" key="8">
    <source>
        <dbReference type="EMBL" id="MBD9698109.1"/>
    </source>
</evidence>
<reference evidence="8 9" key="1">
    <citation type="submission" date="2020-09" db="EMBL/GenBank/DDBJ databases">
        <title>Flavimobilis rhizosphaerae sp. nov., isolated from rhizosphere soil of Spartina alterniflora.</title>
        <authorList>
            <person name="Hanqin C."/>
        </authorList>
    </citation>
    <scope>NUCLEOTIDE SEQUENCE [LARGE SCALE GENOMIC DNA]</scope>
    <source>
        <strain evidence="8 9">GY 10621</strain>
    </source>
</reference>
<protein>
    <recommendedName>
        <fullName evidence="4">Phosphate-binding protein</fullName>
    </recommendedName>
</protein>
<organism evidence="8 9">
    <name type="scientific">Flavimobilis rhizosphaerae</name>
    <dbReference type="NCBI Taxonomy" id="2775421"/>
    <lineage>
        <taxon>Bacteria</taxon>
        <taxon>Bacillati</taxon>
        <taxon>Actinomycetota</taxon>
        <taxon>Actinomycetes</taxon>
        <taxon>Micrococcales</taxon>
        <taxon>Jonesiaceae</taxon>
        <taxon>Flavimobilis</taxon>
    </lineage>
</organism>
<dbReference type="InterPro" id="IPR005673">
    <property type="entry name" value="ABC_phos-bd_PstS"/>
</dbReference>
<evidence type="ECO:0000256" key="1">
    <source>
        <dbReference type="ARBA" id="ARBA00008725"/>
    </source>
</evidence>
<dbReference type="PANTHER" id="PTHR42996:SF1">
    <property type="entry name" value="PHOSPHATE-BINDING PROTEIN PSTS"/>
    <property type="match status" value="1"/>
</dbReference>